<keyword evidence="1" id="KW-0732">Signal</keyword>
<dbReference type="OrthoDB" id="687081at2759"/>
<dbReference type="Proteomes" id="UP000095767">
    <property type="component" value="Unassembled WGS sequence"/>
</dbReference>
<gene>
    <name evidence="2" type="ORF">BAE44_0016544</name>
</gene>
<name>A0A1E5VBJ4_9POAL</name>
<feature type="chain" id="PRO_5009187935" description="Hydrophobic seed protein domain-containing protein" evidence="1">
    <location>
        <begin position="27"/>
        <end position="119"/>
    </location>
</feature>
<reference evidence="2 3" key="1">
    <citation type="submission" date="2016-09" db="EMBL/GenBank/DDBJ databases">
        <title>The draft genome of Dichanthelium oligosanthes: A C3 panicoid grass species.</title>
        <authorList>
            <person name="Studer A.J."/>
            <person name="Schnable J.C."/>
            <person name="Brutnell T.P."/>
        </authorList>
    </citation>
    <scope>NUCLEOTIDE SEQUENCE [LARGE SCALE GENOMIC DNA]</scope>
    <source>
        <strain evidence="3">cv. Kellogg 1175</strain>
        <tissue evidence="2">Leaf</tissue>
    </source>
</reference>
<comment type="caution">
    <text evidence="2">The sequence shown here is derived from an EMBL/GenBank/DDBJ whole genome shotgun (WGS) entry which is preliminary data.</text>
</comment>
<feature type="signal peptide" evidence="1">
    <location>
        <begin position="1"/>
        <end position="26"/>
    </location>
</feature>
<sequence length="119" mass="12626">MASKSMASPMLLLLAMVLMLEACAHAHFAQAPTLAPAPSQSLCPNGFSSLQELETAARALVDTIEIIFVPKVMVTLDSLLAELGLLHPGVEICVCTNNPHYLISGMEPKIKCIGGRLVV</sequence>
<protein>
    <recommendedName>
        <fullName evidence="4">Hydrophobic seed protein domain-containing protein</fullName>
    </recommendedName>
</protein>
<evidence type="ECO:0000313" key="3">
    <source>
        <dbReference type="Proteomes" id="UP000095767"/>
    </source>
</evidence>
<organism evidence="2 3">
    <name type="scientific">Dichanthelium oligosanthes</name>
    <dbReference type="NCBI Taxonomy" id="888268"/>
    <lineage>
        <taxon>Eukaryota</taxon>
        <taxon>Viridiplantae</taxon>
        <taxon>Streptophyta</taxon>
        <taxon>Embryophyta</taxon>
        <taxon>Tracheophyta</taxon>
        <taxon>Spermatophyta</taxon>
        <taxon>Magnoliopsida</taxon>
        <taxon>Liliopsida</taxon>
        <taxon>Poales</taxon>
        <taxon>Poaceae</taxon>
        <taxon>PACMAD clade</taxon>
        <taxon>Panicoideae</taxon>
        <taxon>Panicodae</taxon>
        <taxon>Paniceae</taxon>
        <taxon>Dichantheliinae</taxon>
        <taxon>Dichanthelium</taxon>
    </lineage>
</organism>
<evidence type="ECO:0000313" key="2">
    <source>
        <dbReference type="EMBL" id="OEL22437.1"/>
    </source>
</evidence>
<evidence type="ECO:0000256" key="1">
    <source>
        <dbReference type="SAM" id="SignalP"/>
    </source>
</evidence>
<dbReference type="AlphaFoldDB" id="A0A1E5VBJ4"/>
<proteinExistence type="predicted"/>
<accession>A0A1E5VBJ4</accession>
<keyword evidence="3" id="KW-1185">Reference proteome</keyword>
<dbReference type="EMBL" id="LWDX02045367">
    <property type="protein sequence ID" value="OEL22437.1"/>
    <property type="molecule type" value="Genomic_DNA"/>
</dbReference>
<evidence type="ECO:0008006" key="4">
    <source>
        <dbReference type="Google" id="ProtNLM"/>
    </source>
</evidence>